<dbReference type="PROSITE" id="PS50297">
    <property type="entry name" value="ANK_REP_REGION"/>
    <property type="match status" value="1"/>
</dbReference>
<sequence length="311" mass="35515">MIWDHTITSQTLTYIVTHDALRCAKVVLEGKEPLLNWRHANPNCMNPFGYFPLHEAAEKFSVDMIKLLFRHGASANVRTVGEEVVEDLLPLHVAVENACMHKYLEDNLSPNQDPLDYMYNLIHLLCLPEMIFLDTIRLLAKETDNLVDELWNYIKKIRLPQTAILLLAAHEQIRGDSSSKKNVNCKQNGFPVIMNHIVEQLSSSNMKGENENTQEQLEERMKLAEAFRLVNIISEAGEDLNKYIQAHSEATHVEVLKHVSSILKDHGFCPTGEGIDVRNLYGFFGIVSTFKYTIPYACKISDRELYARGLF</sequence>
<evidence type="ECO:0000313" key="6">
    <source>
        <dbReference type="Proteomes" id="UP001054889"/>
    </source>
</evidence>
<dbReference type="SUPFAM" id="SSF48403">
    <property type="entry name" value="Ankyrin repeat"/>
    <property type="match status" value="1"/>
</dbReference>
<dbReference type="Pfam" id="PF12796">
    <property type="entry name" value="Ank_2"/>
    <property type="match status" value="1"/>
</dbReference>
<proteinExistence type="inferred from homology"/>
<evidence type="ECO:0000256" key="1">
    <source>
        <dbReference type="ARBA" id="ARBA00005949"/>
    </source>
</evidence>
<comment type="similarity">
    <text evidence="1">Belongs to the ankyrin SOCS box (ASB) family.</text>
</comment>
<dbReference type="Gene3D" id="1.25.40.20">
    <property type="entry name" value="Ankyrin repeat-containing domain"/>
    <property type="match status" value="1"/>
</dbReference>
<organism evidence="5 6">
    <name type="scientific">Eleusine coracana subsp. coracana</name>
    <dbReference type="NCBI Taxonomy" id="191504"/>
    <lineage>
        <taxon>Eukaryota</taxon>
        <taxon>Viridiplantae</taxon>
        <taxon>Streptophyta</taxon>
        <taxon>Embryophyta</taxon>
        <taxon>Tracheophyta</taxon>
        <taxon>Spermatophyta</taxon>
        <taxon>Magnoliopsida</taxon>
        <taxon>Liliopsida</taxon>
        <taxon>Poales</taxon>
        <taxon>Poaceae</taxon>
        <taxon>PACMAD clade</taxon>
        <taxon>Chloridoideae</taxon>
        <taxon>Cynodonteae</taxon>
        <taxon>Eleusininae</taxon>
        <taxon>Eleusine</taxon>
    </lineage>
</organism>
<keyword evidence="6" id="KW-1185">Reference proteome</keyword>
<gene>
    <name evidence="5" type="primary">ga15379</name>
    <name evidence="5" type="ORF">PR202_ga15379</name>
</gene>
<name>A0AAV5CK13_ELECO</name>
<reference evidence="5" key="2">
    <citation type="submission" date="2021-12" db="EMBL/GenBank/DDBJ databases">
        <title>Resequencing data analysis of finger millet.</title>
        <authorList>
            <person name="Hatakeyama M."/>
            <person name="Aluri S."/>
            <person name="Balachadran M.T."/>
            <person name="Sivarajan S.R."/>
            <person name="Poveda L."/>
            <person name="Shimizu-Inatsugi R."/>
            <person name="Schlapbach R."/>
            <person name="Sreeman S.M."/>
            <person name="Shimizu K.K."/>
        </authorList>
    </citation>
    <scope>NUCLEOTIDE SEQUENCE</scope>
</reference>
<dbReference type="InterPro" id="IPR051573">
    <property type="entry name" value="Ankyrin-SOCS_box_domain"/>
</dbReference>
<dbReference type="GO" id="GO:0045732">
    <property type="term" value="P:positive regulation of protein catabolic process"/>
    <property type="evidence" value="ECO:0007669"/>
    <property type="project" value="TreeGrafter"/>
</dbReference>
<evidence type="ECO:0000256" key="3">
    <source>
        <dbReference type="ARBA" id="ARBA00023043"/>
    </source>
</evidence>
<evidence type="ECO:0000256" key="2">
    <source>
        <dbReference type="ARBA" id="ARBA00022737"/>
    </source>
</evidence>
<evidence type="ECO:0000313" key="5">
    <source>
        <dbReference type="EMBL" id="GJM98372.1"/>
    </source>
</evidence>
<dbReference type="PANTHER" id="PTHR24136">
    <property type="entry name" value="SOWAH (DROSOPHILA) HOMOLOG"/>
    <property type="match status" value="1"/>
</dbReference>
<dbReference type="EMBL" id="BQKI01000007">
    <property type="protein sequence ID" value="GJM98372.1"/>
    <property type="molecule type" value="Genomic_DNA"/>
</dbReference>
<dbReference type="GO" id="GO:0016567">
    <property type="term" value="P:protein ubiquitination"/>
    <property type="evidence" value="ECO:0007669"/>
    <property type="project" value="TreeGrafter"/>
</dbReference>
<accession>A0AAV5CK13</accession>
<dbReference type="InterPro" id="IPR002110">
    <property type="entry name" value="Ankyrin_rpt"/>
</dbReference>
<keyword evidence="2" id="KW-0677">Repeat</keyword>
<reference evidence="5" key="1">
    <citation type="journal article" date="2018" name="DNA Res.">
        <title>Multiple hybrid de novo genome assembly of finger millet, an orphan allotetraploid crop.</title>
        <authorList>
            <person name="Hatakeyama M."/>
            <person name="Aluri S."/>
            <person name="Balachadran M.T."/>
            <person name="Sivarajan S.R."/>
            <person name="Patrignani A."/>
            <person name="Gruter S."/>
            <person name="Poveda L."/>
            <person name="Shimizu-Inatsugi R."/>
            <person name="Baeten J."/>
            <person name="Francoijs K.J."/>
            <person name="Nataraja K.N."/>
            <person name="Reddy Y.A.N."/>
            <person name="Phadnis S."/>
            <person name="Ravikumar R.L."/>
            <person name="Schlapbach R."/>
            <person name="Sreeman S.M."/>
            <person name="Shimizu K.K."/>
        </authorList>
    </citation>
    <scope>NUCLEOTIDE SEQUENCE</scope>
</reference>
<dbReference type="AlphaFoldDB" id="A0AAV5CK13"/>
<dbReference type="PANTHER" id="PTHR24136:SF37">
    <property type="entry name" value="OS01G0942900 PROTEIN"/>
    <property type="match status" value="1"/>
</dbReference>
<dbReference type="PROSITE" id="PS50088">
    <property type="entry name" value="ANK_REPEAT"/>
    <property type="match status" value="1"/>
</dbReference>
<keyword evidence="3 4" id="KW-0040">ANK repeat</keyword>
<protein>
    <submittedName>
        <fullName evidence="5">Uncharacterized protein</fullName>
    </submittedName>
</protein>
<evidence type="ECO:0000256" key="4">
    <source>
        <dbReference type="PROSITE-ProRule" id="PRU00023"/>
    </source>
</evidence>
<comment type="caution">
    <text evidence="5">The sequence shown here is derived from an EMBL/GenBank/DDBJ whole genome shotgun (WGS) entry which is preliminary data.</text>
</comment>
<feature type="repeat" description="ANK" evidence="4">
    <location>
        <begin position="48"/>
        <end position="80"/>
    </location>
</feature>
<dbReference type="InterPro" id="IPR036770">
    <property type="entry name" value="Ankyrin_rpt-contain_sf"/>
</dbReference>
<dbReference type="Proteomes" id="UP001054889">
    <property type="component" value="Unassembled WGS sequence"/>
</dbReference>